<comment type="caution">
    <text evidence="2">The sequence shown here is derived from an EMBL/GenBank/DDBJ whole genome shotgun (WGS) entry which is preliminary data.</text>
</comment>
<feature type="region of interest" description="Disordered" evidence="1">
    <location>
        <begin position="1"/>
        <end position="27"/>
    </location>
</feature>
<protein>
    <recommendedName>
        <fullName evidence="4">Secreted protein</fullName>
    </recommendedName>
</protein>
<feature type="compositionally biased region" description="Basic residues" evidence="1">
    <location>
        <begin position="1"/>
        <end position="19"/>
    </location>
</feature>
<evidence type="ECO:0008006" key="4">
    <source>
        <dbReference type="Google" id="ProtNLM"/>
    </source>
</evidence>
<reference evidence="2 3" key="1">
    <citation type="submission" date="2014-05" db="EMBL/GenBank/DDBJ databases">
        <title>Draft Genome Sequence of Kitasatospora cheerisanensis KCTC 2395.</title>
        <authorList>
            <person name="Nam D.H."/>
        </authorList>
    </citation>
    <scope>NUCLEOTIDE SEQUENCE [LARGE SCALE GENOMIC DNA]</scope>
    <source>
        <strain evidence="2 3">KCTC 2395</strain>
    </source>
</reference>
<organism evidence="2 3">
    <name type="scientific">Kitasatospora cheerisanensis KCTC 2395</name>
    <dbReference type="NCBI Taxonomy" id="1348663"/>
    <lineage>
        <taxon>Bacteria</taxon>
        <taxon>Bacillati</taxon>
        <taxon>Actinomycetota</taxon>
        <taxon>Actinomycetes</taxon>
        <taxon>Kitasatosporales</taxon>
        <taxon>Streptomycetaceae</taxon>
        <taxon>Kitasatospora</taxon>
    </lineage>
</organism>
<dbReference type="HOGENOM" id="CLU_101802_0_0_11"/>
<dbReference type="AlphaFoldDB" id="A0A066YJA0"/>
<evidence type="ECO:0000313" key="3">
    <source>
        <dbReference type="Proteomes" id="UP000027178"/>
    </source>
</evidence>
<name>A0A066YJA0_9ACTN</name>
<dbReference type="PATRIC" id="fig|1348663.4.peg.6453"/>
<dbReference type="Proteomes" id="UP000027178">
    <property type="component" value="Unassembled WGS sequence"/>
</dbReference>
<sequence>MTGGRPAKRQAWRGRRPGQNRRDERSTARAVALAPAVALLFLDVDGPLIPFGGDPARRRTHLTERRVRELTGASNPLLTRVDPANGPRLAALPCRLIWATTWFDDANTCLAPLLGLPPIPVLPDPPLTAPDPAPGVHWKTPALVAHAAGTPFAWVDDEITEADRRWVADHHPGPALLHRVDPEVGLTERDFVPLAAWLRHQS</sequence>
<evidence type="ECO:0000256" key="1">
    <source>
        <dbReference type="SAM" id="MobiDB-lite"/>
    </source>
</evidence>
<keyword evidence="3" id="KW-1185">Reference proteome</keyword>
<dbReference type="EMBL" id="JNBY01000138">
    <property type="protein sequence ID" value="KDN81568.1"/>
    <property type="molecule type" value="Genomic_DNA"/>
</dbReference>
<gene>
    <name evidence="2" type="ORF">KCH_66700</name>
</gene>
<evidence type="ECO:0000313" key="2">
    <source>
        <dbReference type="EMBL" id="KDN81568.1"/>
    </source>
</evidence>
<accession>A0A066YJA0</accession>
<dbReference type="eggNOG" id="COG1877">
    <property type="taxonomic scope" value="Bacteria"/>
</dbReference>
<proteinExistence type="predicted"/>